<sequence length="105" mass="11673">LTDHCQTYTQDIWHGHIPPGSCMIVTFPDDVASTGNPWDAYALAISPTMRAPDDDSWHQDLVYNTMWLLLVQLERWNKASDAENRLKIQMVLMTGLGTGTGGIGV</sequence>
<dbReference type="Proteomes" id="UP000719766">
    <property type="component" value="Unassembled WGS sequence"/>
</dbReference>
<feature type="non-terminal residue" evidence="1">
    <location>
        <position position="105"/>
    </location>
</feature>
<evidence type="ECO:0000313" key="2">
    <source>
        <dbReference type="Proteomes" id="UP000719766"/>
    </source>
</evidence>
<dbReference type="GeneID" id="64590482"/>
<dbReference type="EMBL" id="JABBWE010000006">
    <property type="protein sequence ID" value="KAG1802141.1"/>
    <property type="molecule type" value="Genomic_DNA"/>
</dbReference>
<dbReference type="OrthoDB" id="6082470at2759"/>
<dbReference type="AlphaFoldDB" id="A0A9P7DSK5"/>
<accession>A0A9P7DSK5</accession>
<reference evidence="1" key="1">
    <citation type="journal article" date="2020" name="New Phytol.">
        <title>Comparative genomics reveals dynamic genome evolution in host specialist ectomycorrhizal fungi.</title>
        <authorList>
            <person name="Lofgren L.A."/>
            <person name="Nguyen N.H."/>
            <person name="Vilgalys R."/>
            <person name="Ruytinx J."/>
            <person name="Liao H.L."/>
            <person name="Branco S."/>
            <person name="Kuo A."/>
            <person name="LaButti K."/>
            <person name="Lipzen A."/>
            <person name="Andreopoulos W."/>
            <person name="Pangilinan J."/>
            <person name="Riley R."/>
            <person name="Hundley H."/>
            <person name="Na H."/>
            <person name="Barry K."/>
            <person name="Grigoriev I.V."/>
            <person name="Stajich J.E."/>
            <person name="Kennedy P.G."/>
        </authorList>
    </citation>
    <scope>NUCLEOTIDE SEQUENCE</scope>
    <source>
        <strain evidence="1">S12</strain>
    </source>
</reference>
<comment type="caution">
    <text evidence="1">The sequence shown here is derived from an EMBL/GenBank/DDBJ whole genome shotgun (WGS) entry which is preliminary data.</text>
</comment>
<name>A0A9P7DSK5_9AGAM</name>
<dbReference type="RefSeq" id="XP_041165333.1">
    <property type="nucleotide sequence ID" value="XM_041296718.1"/>
</dbReference>
<gene>
    <name evidence="1" type="ORF">HD556DRAFT_1217509</name>
</gene>
<protein>
    <submittedName>
        <fullName evidence="1">Uncharacterized protein</fullName>
    </submittedName>
</protein>
<dbReference type="SUPFAM" id="SSF52949">
    <property type="entry name" value="Macro domain-like"/>
    <property type="match status" value="1"/>
</dbReference>
<organism evidence="1 2">
    <name type="scientific">Suillus plorans</name>
    <dbReference type="NCBI Taxonomy" id="116603"/>
    <lineage>
        <taxon>Eukaryota</taxon>
        <taxon>Fungi</taxon>
        <taxon>Dikarya</taxon>
        <taxon>Basidiomycota</taxon>
        <taxon>Agaricomycotina</taxon>
        <taxon>Agaricomycetes</taxon>
        <taxon>Agaricomycetidae</taxon>
        <taxon>Boletales</taxon>
        <taxon>Suillineae</taxon>
        <taxon>Suillaceae</taxon>
        <taxon>Suillus</taxon>
    </lineage>
</organism>
<keyword evidence="2" id="KW-1185">Reference proteome</keyword>
<evidence type="ECO:0000313" key="1">
    <source>
        <dbReference type="EMBL" id="KAG1802141.1"/>
    </source>
</evidence>
<dbReference type="InterPro" id="IPR043472">
    <property type="entry name" value="Macro_dom-like"/>
</dbReference>
<dbReference type="Gene3D" id="3.40.220.10">
    <property type="entry name" value="Leucine Aminopeptidase, subunit E, domain 1"/>
    <property type="match status" value="1"/>
</dbReference>
<feature type="non-terminal residue" evidence="1">
    <location>
        <position position="1"/>
    </location>
</feature>
<proteinExistence type="predicted"/>